<comment type="caution">
    <text evidence="4">The sequence shown here is derived from an EMBL/GenBank/DDBJ whole genome shotgun (WGS) entry which is preliminary data.</text>
</comment>
<dbReference type="RefSeq" id="WP_116693530.1">
    <property type="nucleotide sequence ID" value="NZ_QEHR01000002.1"/>
</dbReference>
<evidence type="ECO:0008006" key="6">
    <source>
        <dbReference type="Google" id="ProtNLM"/>
    </source>
</evidence>
<dbReference type="InterPro" id="IPR011042">
    <property type="entry name" value="6-blade_b-propeller_TolB-like"/>
</dbReference>
<dbReference type="NCBIfam" id="TIGR04183">
    <property type="entry name" value="Por_Secre_tail"/>
    <property type="match status" value="1"/>
</dbReference>
<feature type="domain" description="Glucose/Sorbosone dehydrogenase" evidence="2">
    <location>
        <begin position="31"/>
        <end position="328"/>
    </location>
</feature>
<evidence type="ECO:0000313" key="4">
    <source>
        <dbReference type="EMBL" id="PVW16517.1"/>
    </source>
</evidence>
<reference evidence="4 5" key="1">
    <citation type="submission" date="2018-04" db="EMBL/GenBank/DDBJ databases">
        <title>Marixanthomonas spongiae HN-E44 sp. nov., isolated from a marine sponge.</title>
        <authorList>
            <person name="Luo L."/>
            <person name="Zhuang L."/>
        </authorList>
    </citation>
    <scope>NUCLEOTIDE SEQUENCE [LARGE SCALE GENOMIC DNA]</scope>
    <source>
        <strain evidence="4 5">HN-E44</strain>
    </source>
</reference>
<dbReference type="Proteomes" id="UP000245962">
    <property type="component" value="Unassembled WGS sequence"/>
</dbReference>
<dbReference type="Pfam" id="PF18962">
    <property type="entry name" value="Por_Secre_tail"/>
    <property type="match status" value="1"/>
</dbReference>
<name>A0A2U0I5Y3_9FLAO</name>
<dbReference type="AlphaFoldDB" id="A0A2U0I5Y3"/>
<dbReference type="Pfam" id="PF07995">
    <property type="entry name" value="GSDH"/>
    <property type="match status" value="1"/>
</dbReference>
<accession>A0A2U0I5Y3</accession>
<keyword evidence="1" id="KW-0732">Signal</keyword>
<feature type="domain" description="Secretion system C-terminal sorting" evidence="3">
    <location>
        <begin position="384"/>
        <end position="456"/>
    </location>
</feature>
<dbReference type="PANTHER" id="PTHR19328">
    <property type="entry name" value="HEDGEHOG-INTERACTING PROTEIN"/>
    <property type="match status" value="1"/>
</dbReference>
<dbReference type="InterPro" id="IPR026444">
    <property type="entry name" value="Secre_tail"/>
</dbReference>
<evidence type="ECO:0000259" key="3">
    <source>
        <dbReference type="Pfam" id="PF18962"/>
    </source>
</evidence>
<evidence type="ECO:0000256" key="1">
    <source>
        <dbReference type="ARBA" id="ARBA00022729"/>
    </source>
</evidence>
<dbReference type="InterPro" id="IPR011041">
    <property type="entry name" value="Quinoprot_gluc/sorb_DH_b-prop"/>
</dbReference>
<dbReference type="PANTHER" id="PTHR19328:SF75">
    <property type="entry name" value="ALDOSE SUGAR DEHYDROGENASE YLII"/>
    <property type="match status" value="1"/>
</dbReference>
<protein>
    <recommendedName>
        <fullName evidence="6">T9SS C-terminal target domain-containing protein</fullName>
    </recommendedName>
</protein>
<sequence length="457" mass="49561">MKTFFPYLLTLLSICFTNAQNIDINLVKEGFNNPVNLQNAGDDRLFVVEQNGVIKILNADGTVNATPFLDISTQVSCCNERGLLGLAFHPDYATNGYFFVNYTNTNGNTQVSRFSVSGSNANVADPNSELAIIGYNQPNGNHNGGCLAFGPDGYLYIASGDGGGSGDTDNNAQNLLKLLGKILRIDIDNTSGGNNYAIPPGNPFIGNPDALDEIWAYGVRNPWKFSFDFTEGTIWIADVGQNQIEEVNKQPATAAGLNYGWRCYEGSDPFNTNNCPPQGDLVFPVAEYNHSVGSSVTGGYVYRGSEFPNLQGIYVFADFISGFLATVDENNNYVNYGDFGGNWSSFGEGVDKTLYAVNYSGSIYKVIDTDLGVSENENAISVKLYPNPANGEITVSLSKGNIHSVEIFDTKGSLLVKKEGLNGSETKITTSSFKSGIYFIKITDSSRSIQNKRFIIK</sequence>
<proteinExistence type="predicted"/>
<keyword evidence="5" id="KW-1185">Reference proteome</keyword>
<dbReference type="Gene3D" id="2.120.10.30">
    <property type="entry name" value="TolB, C-terminal domain"/>
    <property type="match status" value="1"/>
</dbReference>
<dbReference type="EMBL" id="QEHR01000002">
    <property type="protein sequence ID" value="PVW16517.1"/>
    <property type="molecule type" value="Genomic_DNA"/>
</dbReference>
<evidence type="ECO:0000313" key="5">
    <source>
        <dbReference type="Proteomes" id="UP000245962"/>
    </source>
</evidence>
<dbReference type="SUPFAM" id="SSF50952">
    <property type="entry name" value="Soluble quinoprotein glucose dehydrogenase"/>
    <property type="match status" value="1"/>
</dbReference>
<gene>
    <name evidence="4" type="ORF">DDV96_04505</name>
</gene>
<evidence type="ECO:0000259" key="2">
    <source>
        <dbReference type="Pfam" id="PF07995"/>
    </source>
</evidence>
<dbReference type="InterPro" id="IPR012938">
    <property type="entry name" value="Glc/Sorbosone_DH"/>
</dbReference>
<organism evidence="4 5">
    <name type="scientific">Marixanthomonas spongiae</name>
    <dbReference type="NCBI Taxonomy" id="2174845"/>
    <lineage>
        <taxon>Bacteria</taxon>
        <taxon>Pseudomonadati</taxon>
        <taxon>Bacteroidota</taxon>
        <taxon>Flavobacteriia</taxon>
        <taxon>Flavobacteriales</taxon>
        <taxon>Flavobacteriaceae</taxon>
        <taxon>Marixanthomonas</taxon>
    </lineage>
</organism>
<dbReference type="OrthoDB" id="9770043at2"/>